<dbReference type="EMBL" id="JPKZ01000478">
    <property type="protein sequence ID" value="KHN87142.1"/>
    <property type="molecule type" value="Genomic_DNA"/>
</dbReference>
<dbReference type="SMART" id="SM00178">
    <property type="entry name" value="SAR"/>
    <property type="match status" value="1"/>
</dbReference>
<name>A0A0B2W0I5_TOXCA</name>
<evidence type="ECO:0000256" key="2">
    <source>
        <dbReference type="ARBA" id="ARBA00023134"/>
    </source>
</evidence>
<evidence type="ECO:0000256" key="3">
    <source>
        <dbReference type="PIRSR" id="PIRSR606689-1"/>
    </source>
</evidence>
<keyword evidence="1 3" id="KW-0547">Nucleotide-binding</keyword>
<dbReference type="Pfam" id="PF00025">
    <property type="entry name" value="Arf"/>
    <property type="match status" value="1"/>
</dbReference>
<keyword evidence="4" id="KW-0460">Magnesium</keyword>
<dbReference type="SUPFAM" id="SSF52540">
    <property type="entry name" value="P-loop containing nucleoside triphosphate hydrolases"/>
    <property type="match status" value="1"/>
</dbReference>
<dbReference type="PANTHER" id="PTHR46090">
    <property type="entry name" value="ADP-RIBOSYLATION FACTOR-LIKE PROTEIN 13B"/>
    <property type="match status" value="1"/>
</dbReference>
<dbReference type="InterPro" id="IPR051995">
    <property type="entry name" value="Ciliary_GTPase"/>
</dbReference>
<proteinExistence type="predicted"/>
<dbReference type="PANTHER" id="PTHR46090:SF2">
    <property type="entry name" value="ADP-RIBOSYLATION FACTOR-LIKE PROTEIN 13B"/>
    <property type="match status" value="1"/>
</dbReference>
<feature type="binding site" evidence="4">
    <location>
        <position position="55"/>
    </location>
    <ligand>
        <name>Mg(2+)</name>
        <dbReference type="ChEBI" id="CHEBI:18420"/>
    </ligand>
</feature>
<dbReference type="SMART" id="SM00177">
    <property type="entry name" value="ARF"/>
    <property type="match status" value="1"/>
</dbReference>
<dbReference type="GO" id="GO:0060170">
    <property type="term" value="C:ciliary membrane"/>
    <property type="evidence" value="ECO:0007669"/>
    <property type="project" value="TreeGrafter"/>
</dbReference>
<feature type="binding site" evidence="3">
    <location>
        <begin position="133"/>
        <end position="136"/>
    </location>
    <ligand>
        <name>GTP</name>
        <dbReference type="ChEBI" id="CHEBI:37565"/>
    </ligand>
</feature>
<dbReference type="PRINTS" id="PR00328">
    <property type="entry name" value="SAR1GTPBP"/>
</dbReference>
<organism evidence="6 7">
    <name type="scientific">Toxocara canis</name>
    <name type="common">Canine roundworm</name>
    <dbReference type="NCBI Taxonomy" id="6265"/>
    <lineage>
        <taxon>Eukaryota</taxon>
        <taxon>Metazoa</taxon>
        <taxon>Ecdysozoa</taxon>
        <taxon>Nematoda</taxon>
        <taxon>Chromadorea</taxon>
        <taxon>Rhabditida</taxon>
        <taxon>Spirurina</taxon>
        <taxon>Ascaridomorpha</taxon>
        <taxon>Ascaridoidea</taxon>
        <taxon>Toxocaridae</taxon>
        <taxon>Toxocara</taxon>
    </lineage>
</organism>
<feature type="compositionally biased region" description="Basic and acidic residues" evidence="5">
    <location>
        <begin position="239"/>
        <end position="255"/>
    </location>
</feature>
<evidence type="ECO:0000256" key="1">
    <source>
        <dbReference type="ARBA" id="ARBA00022741"/>
    </source>
</evidence>
<protein>
    <submittedName>
        <fullName evidence="6">ADP-ribosylation factor-like protein 13B</fullName>
    </submittedName>
</protein>
<gene>
    <name evidence="6" type="primary">ARL13B</name>
    <name evidence="6" type="ORF">Tcan_12910</name>
</gene>
<dbReference type="GO" id="GO:0003924">
    <property type="term" value="F:GTPase activity"/>
    <property type="evidence" value="ECO:0007669"/>
    <property type="project" value="InterPro"/>
</dbReference>
<keyword evidence="4" id="KW-0479">Metal-binding</keyword>
<feature type="region of interest" description="Disordered" evidence="5">
    <location>
        <begin position="429"/>
        <end position="455"/>
    </location>
</feature>
<dbReference type="STRING" id="6265.A0A0B2W0I5"/>
<dbReference type="InterPro" id="IPR006689">
    <property type="entry name" value="Small_GTPase_ARF/SAR"/>
</dbReference>
<evidence type="ECO:0000256" key="4">
    <source>
        <dbReference type="PIRSR" id="PIRSR606689-2"/>
    </source>
</evidence>
<feature type="binding site" evidence="3">
    <location>
        <begin position="31"/>
        <end position="38"/>
    </location>
    <ligand>
        <name>GTP</name>
        <dbReference type="ChEBI" id="CHEBI:37565"/>
    </ligand>
</feature>
<dbReference type="Gene3D" id="3.40.50.300">
    <property type="entry name" value="P-loop containing nucleotide triphosphate hydrolases"/>
    <property type="match status" value="1"/>
</dbReference>
<feature type="region of interest" description="Disordered" evidence="5">
    <location>
        <begin position="225"/>
        <end position="285"/>
    </location>
</feature>
<sequence>MGNCVGGFKSRAKKTRLPFRKTRKIYLCILGIDGAGKSTFVKALASEDITGVLPTNGFTLSEFKYKNSDIVAYDLGGGERIRAIWKNYYPEVFGLIYVIDGSDESRLNESSEVLKGVMADENLRGKPILVLVNKKDRPGCIDEIQLSDRFCLHDLSNTYAAQIRVEVCNASQGTGNAIDGAIKDGFEWLLERIFDDFDRLEKGVNEALRILKQKQEEERIRRQHRLAANAVNSTPNSDSKAESRRNSNMSNEEKLPNTADAQPTSDDNNSQLKKVERRNGNLRRWSRNQVAPLPLTNDDRIDGVLHSSLVLKCSRLPPHLPPLQLSNVAENASNNTHFSCRASSAGFILLRFEYAAIPLECTQRDDATYSFQRIQWSRNQVAPLPLTNDDRIDGVLHSSLVLKCSRLPPHLPPLQLSNVAENASNNTHFSCRASSAGPNGRGQLGSSRKRPPVQIVPLTSFPVTSSVTLKPKRYPMPRNDSA</sequence>
<dbReference type="GO" id="GO:0005525">
    <property type="term" value="F:GTP binding"/>
    <property type="evidence" value="ECO:0007669"/>
    <property type="project" value="UniProtKB-KW"/>
</dbReference>
<dbReference type="GO" id="GO:1905515">
    <property type="term" value="P:non-motile cilium assembly"/>
    <property type="evidence" value="ECO:0007669"/>
    <property type="project" value="TreeGrafter"/>
</dbReference>
<dbReference type="Proteomes" id="UP000031036">
    <property type="component" value="Unassembled WGS sequence"/>
</dbReference>
<keyword evidence="7" id="KW-1185">Reference proteome</keyword>
<comment type="caution">
    <text evidence="6">The sequence shown here is derived from an EMBL/GenBank/DDBJ whole genome shotgun (WGS) entry which is preliminary data.</text>
</comment>
<evidence type="ECO:0000256" key="5">
    <source>
        <dbReference type="SAM" id="MobiDB-lite"/>
    </source>
</evidence>
<dbReference type="GO" id="GO:0097730">
    <property type="term" value="C:non-motile cilium"/>
    <property type="evidence" value="ECO:0007669"/>
    <property type="project" value="TreeGrafter"/>
</dbReference>
<evidence type="ECO:0000313" key="7">
    <source>
        <dbReference type="Proteomes" id="UP000031036"/>
    </source>
</evidence>
<keyword evidence="2 3" id="KW-0342">GTP-binding</keyword>
<dbReference type="GO" id="GO:0097500">
    <property type="term" value="P:receptor localization to non-motile cilium"/>
    <property type="evidence" value="ECO:0007669"/>
    <property type="project" value="TreeGrafter"/>
</dbReference>
<dbReference type="OrthoDB" id="14717at2759"/>
<dbReference type="InterPro" id="IPR027417">
    <property type="entry name" value="P-loop_NTPase"/>
</dbReference>
<dbReference type="PROSITE" id="PS51417">
    <property type="entry name" value="ARF"/>
    <property type="match status" value="1"/>
</dbReference>
<feature type="binding site" evidence="3">
    <location>
        <position position="77"/>
    </location>
    <ligand>
        <name>GTP</name>
        <dbReference type="ChEBI" id="CHEBI:37565"/>
    </ligand>
</feature>
<dbReference type="GO" id="GO:0046872">
    <property type="term" value="F:metal ion binding"/>
    <property type="evidence" value="ECO:0007669"/>
    <property type="project" value="UniProtKB-KW"/>
</dbReference>
<evidence type="ECO:0000313" key="6">
    <source>
        <dbReference type="EMBL" id="KHN87142.1"/>
    </source>
</evidence>
<feature type="compositionally biased region" description="Polar residues" evidence="5">
    <location>
        <begin position="259"/>
        <end position="272"/>
    </location>
</feature>
<reference evidence="6 7" key="1">
    <citation type="submission" date="2014-11" db="EMBL/GenBank/DDBJ databases">
        <title>Genetic blueprint of the zoonotic pathogen Toxocara canis.</title>
        <authorList>
            <person name="Zhu X.-Q."/>
            <person name="Korhonen P.K."/>
            <person name="Cai H."/>
            <person name="Young N.D."/>
            <person name="Nejsum P."/>
            <person name="von Samson-Himmelstjerna G."/>
            <person name="Boag P.R."/>
            <person name="Tan P."/>
            <person name="Li Q."/>
            <person name="Min J."/>
            <person name="Yang Y."/>
            <person name="Wang X."/>
            <person name="Fang X."/>
            <person name="Hall R.S."/>
            <person name="Hofmann A."/>
            <person name="Sternberg P.W."/>
            <person name="Jex A.R."/>
            <person name="Gasser R.B."/>
        </authorList>
    </citation>
    <scope>NUCLEOTIDE SEQUENCE [LARGE SCALE GENOMIC DNA]</scope>
    <source>
        <strain evidence="6">PN_DK_2014</strain>
    </source>
</reference>
<dbReference type="CDD" id="cd00878">
    <property type="entry name" value="Arf_Arl"/>
    <property type="match status" value="1"/>
</dbReference>
<feature type="binding site" evidence="4">
    <location>
        <position position="38"/>
    </location>
    <ligand>
        <name>Mg(2+)</name>
        <dbReference type="ChEBI" id="CHEBI:18420"/>
    </ligand>
</feature>
<dbReference type="AlphaFoldDB" id="A0A0B2W0I5"/>
<accession>A0A0B2W0I5</accession>